<feature type="signal peptide" evidence="2">
    <location>
        <begin position="1"/>
        <end position="18"/>
    </location>
</feature>
<protein>
    <submittedName>
        <fullName evidence="3">Uncharacterized protein</fullName>
    </submittedName>
</protein>
<reference evidence="3 4" key="1">
    <citation type="submission" date="2016-02" db="EMBL/GenBank/DDBJ databases">
        <title>Genome analysis of coral dinoflagellate symbionts highlights evolutionary adaptations to a symbiotic lifestyle.</title>
        <authorList>
            <person name="Aranda M."/>
            <person name="Li Y."/>
            <person name="Liew Y.J."/>
            <person name="Baumgarten S."/>
            <person name="Simakov O."/>
            <person name="Wilson M."/>
            <person name="Piel J."/>
            <person name="Ashoor H."/>
            <person name="Bougouffa S."/>
            <person name="Bajic V.B."/>
            <person name="Ryu T."/>
            <person name="Ravasi T."/>
            <person name="Bayer T."/>
            <person name="Micklem G."/>
            <person name="Kim H."/>
            <person name="Bhak J."/>
            <person name="Lajeunesse T.C."/>
            <person name="Voolstra C.R."/>
        </authorList>
    </citation>
    <scope>NUCLEOTIDE SEQUENCE [LARGE SCALE GENOMIC DNA]</scope>
    <source>
        <strain evidence="3 4">CCMP2467</strain>
    </source>
</reference>
<evidence type="ECO:0000256" key="1">
    <source>
        <dbReference type="SAM" id="MobiDB-lite"/>
    </source>
</evidence>
<feature type="compositionally biased region" description="Low complexity" evidence="1">
    <location>
        <begin position="73"/>
        <end position="85"/>
    </location>
</feature>
<evidence type="ECO:0000313" key="4">
    <source>
        <dbReference type="Proteomes" id="UP000186817"/>
    </source>
</evidence>
<organism evidence="3 4">
    <name type="scientific">Symbiodinium microadriaticum</name>
    <name type="common">Dinoflagellate</name>
    <name type="synonym">Zooxanthella microadriatica</name>
    <dbReference type="NCBI Taxonomy" id="2951"/>
    <lineage>
        <taxon>Eukaryota</taxon>
        <taxon>Sar</taxon>
        <taxon>Alveolata</taxon>
        <taxon>Dinophyceae</taxon>
        <taxon>Suessiales</taxon>
        <taxon>Symbiodiniaceae</taxon>
        <taxon>Symbiodinium</taxon>
    </lineage>
</organism>
<comment type="caution">
    <text evidence="3">The sequence shown here is derived from an EMBL/GenBank/DDBJ whole genome shotgun (WGS) entry which is preliminary data.</text>
</comment>
<feature type="chain" id="PRO_5013158576" evidence="2">
    <location>
        <begin position="19"/>
        <end position="120"/>
    </location>
</feature>
<keyword evidence="4" id="KW-1185">Reference proteome</keyword>
<evidence type="ECO:0000256" key="2">
    <source>
        <dbReference type="SAM" id="SignalP"/>
    </source>
</evidence>
<keyword evidence="2" id="KW-0732">Signal</keyword>
<feature type="region of interest" description="Disordered" evidence="1">
    <location>
        <begin position="36"/>
        <end position="99"/>
    </location>
</feature>
<gene>
    <name evidence="3" type="ORF">AK812_SmicGene36178</name>
</gene>
<dbReference type="Proteomes" id="UP000186817">
    <property type="component" value="Unassembled WGS sequence"/>
</dbReference>
<feature type="compositionally biased region" description="Low complexity" evidence="1">
    <location>
        <begin position="44"/>
        <end position="61"/>
    </location>
</feature>
<dbReference type="AlphaFoldDB" id="A0A1Q9CJK6"/>
<accession>A0A1Q9CJK6</accession>
<proteinExistence type="predicted"/>
<evidence type="ECO:0000313" key="3">
    <source>
        <dbReference type="EMBL" id="OLP83103.1"/>
    </source>
</evidence>
<dbReference type="EMBL" id="LSRX01001141">
    <property type="protein sequence ID" value="OLP83103.1"/>
    <property type="molecule type" value="Genomic_DNA"/>
</dbReference>
<name>A0A1Q9CJK6_SYMMI</name>
<sequence>MDFTVVVTQLCLTTLAVCEYWLKDRLARDNNLKEIMNKNDKDNGNGSNNNENQNKKNSNNKNKNKNKDRKNNSKNCSNNDDNYNNSEDKDTMVTNGTKARWQYPQKAPFLSQQFQFQAVQ</sequence>